<feature type="transmembrane region" description="Helical" evidence="11">
    <location>
        <begin position="671"/>
        <end position="699"/>
    </location>
</feature>
<dbReference type="Gramene" id="GBG84246">
    <property type="protein sequence ID" value="GBG84246"/>
    <property type="gene ID" value="CBR_g38217"/>
</dbReference>
<dbReference type="Pfam" id="PF12698">
    <property type="entry name" value="ABC2_membrane_3"/>
    <property type="match status" value="2"/>
</dbReference>
<name>A0A388LPH2_CHABU</name>
<evidence type="ECO:0000256" key="10">
    <source>
        <dbReference type="SAM" id="MobiDB-lite"/>
    </source>
</evidence>
<feature type="region of interest" description="Disordered" evidence="10">
    <location>
        <begin position="1262"/>
        <end position="1300"/>
    </location>
</feature>
<keyword evidence="4 11" id="KW-0812">Transmembrane</keyword>
<keyword evidence="8 11" id="KW-1133">Transmembrane helix</keyword>
<dbReference type="Pfam" id="PF23321">
    <property type="entry name" value="R1_ABCA1"/>
    <property type="match status" value="1"/>
</dbReference>
<dbReference type="InterPro" id="IPR003593">
    <property type="entry name" value="AAA+_ATPase"/>
</dbReference>
<evidence type="ECO:0000256" key="11">
    <source>
        <dbReference type="SAM" id="Phobius"/>
    </source>
</evidence>
<evidence type="ECO:0000256" key="5">
    <source>
        <dbReference type="ARBA" id="ARBA00022737"/>
    </source>
</evidence>
<feature type="transmembrane region" description="Helical" evidence="11">
    <location>
        <begin position="1626"/>
        <end position="1643"/>
    </location>
</feature>
<dbReference type="PROSITE" id="PS50893">
    <property type="entry name" value="ABC_TRANSPORTER_2"/>
    <property type="match status" value="2"/>
</dbReference>
<feature type="transmembrane region" description="Helical" evidence="11">
    <location>
        <begin position="711"/>
        <end position="734"/>
    </location>
</feature>
<evidence type="ECO:0000256" key="2">
    <source>
        <dbReference type="ARBA" id="ARBA00008526"/>
    </source>
</evidence>
<dbReference type="OMA" id="AWQDYIS"/>
<dbReference type="GO" id="GO:0016887">
    <property type="term" value="F:ATP hydrolysis activity"/>
    <property type="evidence" value="ECO:0007669"/>
    <property type="project" value="InterPro"/>
</dbReference>
<evidence type="ECO:0000256" key="6">
    <source>
        <dbReference type="ARBA" id="ARBA00022741"/>
    </source>
</evidence>
<dbReference type="GO" id="GO:0005319">
    <property type="term" value="F:lipid transporter activity"/>
    <property type="evidence" value="ECO:0007669"/>
    <property type="project" value="TreeGrafter"/>
</dbReference>
<keyword evidence="14" id="KW-1185">Reference proteome</keyword>
<feature type="region of interest" description="Disordered" evidence="10">
    <location>
        <begin position="1"/>
        <end position="21"/>
    </location>
</feature>
<evidence type="ECO:0000313" key="14">
    <source>
        <dbReference type="Proteomes" id="UP000265515"/>
    </source>
</evidence>
<dbReference type="STRING" id="69332.A0A388LPH2"/>
<dbReference type="PROSITE" id="PS00211">
    <property type="entry name" value="ABC_TRANSPORTER_1"/>
    <property type="match status" value="2"/>
</dbReference>
<feature type="region of interest" description="Disordered" evidence="10">
    <location>
        <begin position="43"/>
        <end position="73"/>
    </location>
</feature>
<dbReference type="OrthoDB" id="10255969at2759"/>
<feature type="compositionally biased region" description="Basic and acidic residues" evidence="10">
    <location>
        <begin position="1281"/>
        <end position="1297"/>
    </location>
</feature>
<evidence type="ECO:0000256" key="3">
    <source>
        <dbReference type="ARBA" id="ARBA00022448"/>
    </source>
</evidence>
<proteinExistence type="inferred from homology"/>
<comment type="similarity">
    <text evidence="2">Belongs to the ABC transporter superfamily. ABCA family. CPR flippase (TC 3.A.1.211) subfamily.</text>
</comment>
<feature type="transmembrane region" description="Helical" evidence="11">
    <location>
        <begin position="1571"/>
        <end position="1596"/>
    </location>
</feature>
<evidence type="ECO:0000313" key="13">
    <source>
        <dbReference type="EMBL" id="GBG84246.1"/>
    </source>
</evidence>
<evidence type="ECO:0000256" key="9">
    <source>
        <dbReference type="ARBA" id="ARBA00023136"/>
    </source>
</evidence>
<evidence type="ECO:0000259" key="12">
    <source>
        <dbReference type="PROSITE" id="PS50893"/>
    </source>
</evidence>
<accession>A0A388LPH2</accession>
<dbReference type="Gene3D" id="3.40.50.300">
    <property type="entry name" value="P-loop containing nucleotide triphosphate hydrolases"/>
    <property type="match status" value="2"/>
</dbReference>
<dbReference type="SMART" id="SM00382">
    <property type="entry name" value="AAA"/>
    <property type="match status" value="2"/>
</dbReference>
<dbReference type="GO" id="GO:0140359">
    <property type="term" value="F:ABC-type transporter activity"/>
    <property type="evidence" value="ECO:0007669"/>
    <property type="project" value="InterPro"/>
</dbReference>
<organism evidence="13 14">
    <name type="scientific">Chara braunii</name>
    <name type="common">Braun's stonewort</name>
    <dbReference type="NCBI Taxonomy" id="69332"/>
    <lineage>
        <taxon>Eukaryota</taxon>
        <taxon>Viridiplantae</taxon>
        <taxon>Streptophyta</taxon>
        <taxon>Charophyceae</taxon>
        <taxon>Charales</taxon>
        <taxon>Characeae</taxon>
        <taxon>Chara</taxon>
    </lineage>
</organism>
<feature type="transmembrane region" description="Helical" evidence="11">
    <location>
        <begin position="1655"/>
        <end position="1679"/>
    </location>
</feature>
<keyword evidence="5" id="KW-0677">Repeat</keyword>
<keyword evidence="6" id="KW-0547">Nucleotide-binding</keyword>
<feature type="region of interest" description="Disordered" evidence="10">
    <location>
        <begin position="271"/>
        <end position="315"/>
    </location>
</feature>
<dbReference type="SUPFAM" id="SSF52540">
    <property type="entry name" value="P-loop containing nucleoside triphosphate hydrolases"/>
    <property type="match status" value="2"/>
</dbReference>
<dbReference type="InterPro" id="IPR003439">
    <property type="entry name" value="ABC_transporter-like_ATP-bd"/>
</dbReference>
<dbReference type="InterPro" id="IPR056264">
    <property type="entry name" value="R2_ABCA1-4-like"/>
</dbReference>
<evidence type="ECO:0000256" key="4">
    <source>
        <dbReference type="ARBA" id="ARBA00022692"/>
    </source>
</evidence>
<feature type="domain" description="ABC transporter" evidence="12">
    <location>
        <begin position="2141"/>
        <end position="2378"/>
    </location>
</feature>
<evidence type="ECO:0000256" key="7">
    <source>
        <dbReference type="ARBA" id="ARBA00022840"/>
    </source>
</evidence>
<gene>
    <name evidence="13" type="ORF">CBR_g38217</name>
</gene>
<dbReference type="InterPro" id="IPR017871">
    <property type="entry name" value="ABC_transporter-like_CS"/>
</dbReference>
<dbReference type="EMBL" id="BFEA01000469">
    <property type="protein sequence ID" value="GBG84246.1"/>
    <property type="molecule type" value="Genomic_DNA"/>
</dbReference>
<evidence type="ECO:0000256" key="8">
    <source>
        <dbReference type="ARBA" id="ARBA00022989"/>
    </source>
</evidence>
<dbReference type="InterPro" id="IPR026082">
    <property type="entry name" value="ABCA"/>
</dbReference>
<dbReference type="FunFam" id="3.40.50.300:FF:000298">
    <property type="entry name" value="ATP-binding cassette sub-family A member 12"/>
    <property type="match status" value="1"/>
</dbReference>
<keyword evidence="7" id="KW-0067">ATP-binding</keyword>
<protein>
    <recommendedName>
        <fullName evidence="12">ABC transporter domain-containing protein</fullName>
    </recommendedName>
</protein>
<keyword evidence="9 11" id="KW-0472">Membrane</keyword>
<dbReference type="GO" id="GO:0005524">
    <property type="term" value="F:ATP binding"/>
    <property type="evidence" value="ECO:0007669"/>
    <property type="project" value="UniProtKB-KW"/>
</dbReference>
<comment type="subcellular location">
    <subcellularLocation>
        <location evidence="1">Membrane</location>
        <topology evidence="1">Multi-pass membrane protein</topology>
    </subcellularLocation>
</comment>
<comment type="caution">
    <text evidence="13">The sequence shown here is derived from an EMBL/GenBank/DDBJ whole genome shotgun (WGS) entry which is preliminary data.</text>
</comment>
<reference evidence="13 14" key="1">
    <citation type="journal article" date="2018" name="Cell">
        <title>The Chara Genome: Secondary Complexity and Implications for Plant Terrestrialization.</title>
        <authorList>
            <person name="Nishiyama T."/>
            <person name="Sakayama H."/>
            <person name="Vries J.D."/>
            <person name="Buschmann H."/>
            <person name="Saint-Marcoux D."/>
            <person name="Ullrich K.K."/>
            <person name="Haas F.B."/>
            <person name="Vanderstraeten L."/>
            <person name="Becker D."/>
            <person name="Lang D."/>
            <person name="Vosolsobe S."/>
            <person name="Rombauts S."/>
            <person name="Wilhelmsson P.K.I."/>
            <person name="Janitza P."/>
            <person name="Kern R."/>
            <person name="Heyl A."/>
            <person name="Rumpler F."/>
            <person name="Villalobos L.I.A.C."/>
            <person name="Clay J.M."/>
            <person name="Skokan R."/>
            <person name="Toyoda A."/>
            <person name="Suzuki Y."/>
            <person name="Kagoshima H."/>
            <person name="Schijlen E."/>
            <person name="Tajeshwar N."/>
            <person name="Catarino B."/>
            <person name="Hetherington A.J."/>
            <person name="Saltykova A."/>
            <person name="Bonnot C."/>
            <person name="Breuninger H."/>
            <person name="Symeonidi A."/>
            <person name="Radhakrishnan G.V."/>
            <person name="Van Nieuwerburgh F."/>
            <person name="Deforce D."/>
            <person name="Chang C."/>
            <person name="Karol K.G."/>
            <person name="Hedrich R."/>
            <person name="Ulvskov P."/>
            <person name="Glockner G."/>
            <person name="Delwiche C.F."/>
            <person name="Petrasek J."/>
            <person name="Van de Peer Y."/>
            <person name="Friml J."/>
            <person name="Beilby M."/>
            <person name="Dolan L."/>
            <person name="Kohara Y."/>
            <person name="Sugano S."/>
            <person name="Fujiyama A."/>
            <person name="Delaux P.-M."/>
            <person name="Quint M."/>
            <person name="TheiBen G."/>
            <person name="Hagemann M."/>
            <person name="Harholt J."/>
            <person name="Dunand C."/>
            <person name="Zachgo S."/>
            <person name="Langdale J."/>
            <person name="Maumus F."/>
            <person name="Straeten D.V.D."/>
            <person name="Gould S.B."/>
            <person name="Rensing S.A."/>
        </authorList>
    </citation>
    <scope>NUCLEOTIDE SEQUENCE [LARGE SCALE GENOMIC DNA]</scope>
    <source>
        <strain evidence="13 14">S276</strain>
    </source>
</reference>
<dbReference type="PANTHER" id="PTHR19229:SF36">
    <property type="entry name" value="ATP-BINDING CASSETTE SUB-FAMILY A MEMBER 2"/>
    <property type="match status" value="1"/>
</dbReference>
<feature type="domain" description="ABC transporter" evidence="12">
    <location>
        <begin position="925"/>
        <end position="1155"/>
    </location>
</feature>
<dbReference type="InterPro" id="IPR027417">
    <property type="entry name" value="P-loop_NTPase"/>
</dbReference>
<dbReference type="Pfam" id="PF00005">
    <property type="entry name" value="ABC_tran"/>
    <property type="match status" value="2"/>
</dbReference>
<feature type="transmembrane region" description="Helical" evidence="11">
    <location>
        <begin position="1685"/>
        <end position="1707"/>
    </location>
</feature>
<dbReference type="GO" id="GO:0016020">
    <property type="term" value="C:membrane"/>
    <property type="evidence" value="ECO:0007669"/>
    <property type="project" value="UniProtKB-SubCell"/>
</dbReference>
<dbReference type="FunFam" id="3.40.50.300:FF:000335">
    <property type="entry name" value="ATP binding cassette subfamily A member 5"/>
    <property type="match status" value="1"/>
</dbReference>
<evidence type="ECO:0000256" key="1">
    <source>
        <dbReference type="ARBA" id="ARBA00004141"/>
    </source>
</evidence>
<feature type="transmembrane region" description="Helical" evidence="11">
    <location>
        <begin position="626"/>
        <end position="651"/>
    </location>
</feature>
<dbReference type="Proteomes" id="UP000265515">
    <property type="component" value="Unassembled WGS sequence"/>
</dbReference>
<dbReference type="InterPro" id="IPR013525">
    <property type="entry name" value="ABC2_TM"/>
</dbReference>
<keyword evidence="3" id="KW-0813">Transport</keyword>
<sequence length="2465" mass="267851">MAGGGNAQGLELGRVDNGRERVQGELPGLQVLRDKGGTLAMADEGAGSMGKTGRDGEEEIETSDGVMGPESTGTWHGKDAAFVRAGSAGGEEGVTGGMPLDADAGGVFSLPPAVSSRQQLRALLRRQWILKKRSWCQTVFEVVSPMLMMSVLVLAYSFTTVDHYDSAEYAGSEVPFLDQLIALAQNPALVYKWCNKTRPLAEEIGNAFQRGFNASSSQADGIGGWDGSWLPGKWGPPVSEPLSGFWPPTESFPHGAGKWGPPVSEPLGAFWTPTESFPHGAGKWEPPGSEPPSGWPPTESFPRGAPPWQSPDVPQRKPQEVVVPDWAQASVAGLDTPMLPGPGFAQPSMEWRMPPLWDPDDVGSRRLPIPDAVLEEAASCIDPVVAAKQFLANFSQYNGPLPIPSLDTFVVIHRALRSAFLSKPGAYEEALHWQTSFGSILGNLLKLGKLAFSPDTPEVGLLVTYLKERYRFFANMYAGTFETVADALDFAAKLSSVGIETEASPSGEEISRELWAVVVFHKLDVQSGDVDYSIRMNYTSVPQTWRRVHRWHHGLHEAYKRYYSSGFMSLQSAINEYVLKAASGKALVGVAGNWEEGSEEESFLPRPVDGGIWGLPFPIGAYSHNMFYSAVSFVMGLLMCMSTLYPLGMLVKGIVEEKETRSRETMRIMGLRAWVLTLSWGITYLLIFAVAGLMVTVLLTGTFLPASDKSVVFVLFYLYGCSLVSFGLFMSVFFSRAKLASVVAPFAHFAALLPRYVFFRASEGQAISGKMGASLLPPTAFAFGVDLLAQYEGAGEGLTWHEVFIGSPGENGSPHHEYGMGKVLGMLTVDAILFAFLGWYLEQVLPSQYGLRRPVWFFMMPSYWVSESCWESFLVRMRHSLRIARLGVYEAVPMKDPAEHYHADGVIKCDEELEKCGRNGHRAAIQVQGLTKVYPGGKVAVEGLNLDVYEGQITALLGHNGAGKSTVISMLTGLIAPTAGEIRIWGCDIQTHQDAVRRIIGVCPQQNVLFPRLTVEEHLELYGTIKGLPRKALGLAVLEMVERVGLMDKLHTEVVDLSGGMKRKLQVALAVIGGSKVLFLDEPTSGMDPHSRRSMWTLLKSFKAGRVIVLTTHYMDEADLLSDRIAIMSEGRLMCCGSSLFLKGRYGPGYNLTMTKENSECDDNAVYSLVKKHVPESTRLICAGGEMAFKLPLRMKHKFAALFQEIEEKRSSLFIGGYGVSMTTLEEVFMGFTRRGESKEASFFEGQEFSLEALKAANRENRGFAGGQGEDRTILPLTEGNSRHLDPVHSTRGNRDGDGEDLEAGQVGGCKSVAASGHCYQVTYSYTCQRFFHIWIELLKKRAIIAKRDVKGLINSIALPVGAVAFVLLILRLNINPAGPSLDLSMEMYTGLGCKTTFTEVPSVRLGSRWPGFLGAKYLKLTVASHVNDSVSMSHELLSTLGETPRYDALIYNDTQLQKYNLSAILDFDIDRYGPFLNQLLHVDAFTKDKSKMQHKVRRDRKSVTGKNGYGMVVPLTIMHNTSSDHALPAMLTELAQAQIRALRNDSKASLKVRSHPLPLTKNEALQIQTFLTVLAALFVLIPFCYLAASFAVFVVKERTVKAKHLQLVSGVNVYEYWCAAYTWDLINYFVIASITMLVFLIYQDQAFTGTASKGLGAFLLMMLFGASSIPLSYCYSFLFKNSASAQVAIAGFHFIAGVVMLVTSFIMGEIEKTQFLETTGWRGKRRSGGTILAFCPRKVGGPEVLNGELGGVESSNVEVVIGGGWSGVVMEKAGAGGSGRGLVMGVEESIVVKHAREEVSKGHVGFVGEGGCKVFVADSFDAGDERKVGNDGGGEVVAEGADVLDEAVRGTGLAEVVELFKVVINGFLGAEGGSEKVGPLEEGVMWSSRGSAVADFSHPSFGSIAEEAGGGNGESVGKGHVVEVKRVLELGWEEENVLVGEAGEGHDVVEPEGTGDVPVVGNNPGEGVEAEVIGDGVIAGVVELVVVLKEVVGGELWHCGVNPRGDLGIGGTDGGDGGGRHDGLGKGMRVRGGKRGHVDGRGMRRWKNLGRPMVIMFLEAIAFFLATLAIDKDFLQWLQNLVRDCGIKISRMYGSQRQLTFTLSRRFYIMNQRAFHVDEDVDVATERVRVASGAGSNDVVVISDLSKVFRGDKAGGVKVAVSNLSLGIPPGECFGFLGVNGAGKTTTLSILTGDLRPTHGDAFICGHSVVNGLPGAQRLIGYCPQFDPLLDLMTGREHLLMYARLKGIPEQNVHQLVKEVITAVGLSECADRVAGSYSGGNKRKLSLAIALVGNPMAIFLDEPSSGMDPMARRAMWDIISSAIMKQKMCIVLTTHSMEECEALCGRVGVMVAGQLVCLGSTQHLKSRFGVGYHLELRSDEERVSSVKTFVETEFTGAILEEEHGERLKYQLPIEGLSLSQVFGTIEDQKERIGIDDYSVSQSTLEQIFLLFARSVEKGWTPMPN</sequence>
<dbReference type="PANTHER" id="PTHR19229">
    <property type="entry name" value="ATP-BINDING CASSETTE TRANSPORTER SUBFAMILY A ABCA"/>
    <property type="match status" value="1"/>
</dbReference>
<dbReference type="CDD" id="cd03263">
    <property type="entry name" value="ABC_subfamily_A"/>
    <property type="match status" value="2"/>
</dbReference>